<dbReference type="Proteomes" id="UP001066276">
    <property type="component" value="Chromosome 1_1"/>
</dbReference>
<sequence length="113" mass="13175">MGLFRVRVAQSALDREKRPAGRLYTSGIDRECVDLVVDYRSVLTCKAKHSLAVPVVQQACNDRVRRLSRQRQWPQRPVHPLHHQHRGKFGREKRKHHLHTNLGAPNSCRLRET</sequence>
<feature type="compositionally biased region" description="Basic residues" evidence="1">
    <location>
        <begin position="79"/>
        <end position="99"/>
    </location>
</feature>
<comment type="caution">
    <text evidence="2">The sequence shown here is derived from an EMBL/GenBank/DDBJ whole genome shotgun (WGS) entry which is preliminary data.</text>
</comment>
<organism evidence="2 3">
    <name type="scientific">Pleurodeles waltl</name>
    <name type="common">Iberian ribbed newt</name>
    <dbReference type="NCBI Taxonomy" id="8319"/>
    <lineage>
        <taxon>Eukaryota</taxon>
        <taxon>Metazoa</taxon>
        <taxon>Chordata</taxon>
        <taxon>Craniata</taxon>
        <taxon>Vertebrata</taxon>
        <taxon>Euteleostomi</taxon>
        <taxon>Amphibia</taxon>
        <taxon>Batrachia</taxon>
        <taxon>Caudata</taxon>
        <taxon>Salamandroidea</taxon>
        <taxon>Salamandridae</taxon>
        <taxon>Pleurodelinae</taxon>
        <taxon>Pleurodeles</taxon>
    </lineage>
</organism>
<evidence type="ECO:0000313" key="2">
    <source>
        <dbReference type="EMBL" id="KAJ1213122.1"/>
    </source>
</evidence>
<protein>
    <submittedName>
        <fullName evidence="2">Uncharacterized protein</fullName>
    </submittedName>
</protein>
<dbReference type="EMBL" id="JANPWB010000001">
    <property type="protein sequence ID" value="KAJ1213122.1"/>
    <property type="molecule type" value="Genomic_DNA"/>
</dbReference>
<gene>
    <name evidence="2" type="ORF">NDU88_000761</name>
</gene>
<accession>A0AAV7WKL4</accession>
<evidence type="ECO:0000256" key="1">
    <source>
        <dbReference type="SAM" id="MobiDB-lite"/>
    </source>
</evidence>
<dbReference type="AlphaFoldDB" id="A0AAV7WKL4"/>
<keyword evidence="3" id="KW-1185">Reference proteome</keyword>
<proteinExistence type="predicted"/>
<name>A0AAV7WKL4_PLEWA</name>
<evidence type="ECO:0000313" key="3">
    <source>
        <dbReference type="Proteomes" id="UP001066276"/>
    </source>
</evidence>
<reference evidence="2" key="1">
    <citation type="journal article" date="2022" name="bioRxiv">
        <title>Sequencing and chromosome-scale assembly of the giantPleurodeles waltlgenome.</title>
        <authorList>
            <person name="Brown T."/>
            <person name="Elewa A."/>
            <person name="Iarovenko S."/>
            <person name="Subramanian E."/>
            <person name="Araus A.J."/>
            <person name="Petzold A."/>
            <person name="Susuki M."/>
            <person name="Suzuki K.-i.T."/>
            <person name="Hayashi T."/>
            <person name="Toyoda A."/>
            <person name="Oliveira C."/>
            <person name="Osipova E."/>
            <person name="Leigh N.D."/>
            <person name="Simon A."/>
            <person name="Yun M.H."/>
        </authorList>
    </citation>
    <scope>NUCLEOTIDE SEQUENCE</scope>
    <source>
        <strain evidence="2">20211129_DDA</strain>
        <tissue evidence="2">Liver</tissue>
    </source>
</reference>
<feature type="region of interest" description="Disordered" evidence="1">
    <location>
        <begin position="68"/>
        <end position="113"/>
    </location>
</feature>